<name>A0A1G9UPN2_9FLAO</name>
<dbReference type="InterPro" id="IPR011990">
    <property type="entry name" value="TPR-like_helical_dom_sf"/>
</dbReference>
<dbReference type="RefSeq" id="WP_089893086.1">
    <property type="nucleotide sequence ID" value="NZ_FNGV01000011.1"/>
</dbReference>
<keyword evidence="2" id="KW-1185">Reference proteome</keyword>
<dbReference type="EMBL" id="FNGV01000011">
    <property type="protein sequence ID" value="SDM61889.1"/>
    <property type="molecule type" value="Genomic_DNA"/>
</dbReference>
<sequence>MIKNIIFKSTMVMMLFATLNSCLDYEDLRDNPNEPNSVPPSLIFTQIVPGPTTSFSGTYEKMQYHMWIATDNVFSPNFNDGYDGSFDYSTLRNIIQMEEEAEAAGAPAYIILGKFLKARIFVEMSRRMGDIPLSEAGQGIDIPQPKYDSQKSIYIQCLDWLNEANQELGAYILENPGVTIDGDPYYGGDLKQWQKFINAYALRVLISLSKKENEAGLNVKERFAAIINNPGNYPLLSGLSDNAQLEYSNEDGFRQTYNPDEAVRKEAVVLTSTYLDILINNEDPRLMKVADPTKDALEANPGNEVAVRADYNSYAGADISGSATENSSKKLDGDYSFPNDERFWNYVGQPGVLMSYWEQELHIAEAAHRGWVSVDASTHYDNGVTASMEFYGVDPAEINDYLTNKQPYLAGDAGLTRILEQKYLAFAENSDHESFFTTRRTGVPSYLFTQEHNSIDRYPVRWTYPESEDLNNKNNYRAALVAQFGSEVDDRDQVIWILQD</sequence>
<organism evidence="1 2">
    <name type="scientific">Kriegella aquimaris</name>
    <dbReference type="NCBI Taxonomy" id="192904"/>
    <lineage>
        <taxon>Bacteria</taxon>
        <taxon>Pseudomonadati</taxon>
        <taxon>Bacteroidota</taxon>
        <taxon>Flavobacteriia</taxon>
        <taxon>Flavobacteriales</taxon>
        <taxon>Flavobacteriaceae</taxon>
        <taxon>Kriegella</taxon>
    </lineage>
</organism>
<evidence type="ECO:0000313" key="2">
    <source>
        <dbReference type="Proteomes" id="UP000199440"/>
    </source>
</evidence>
<accession>A0A1G9UPN2</accession>
<dbReference type="AlphaFoldDB" id="A0A1G9UPN2"/>
<gene>
    <name evidence="1" type="ORF">SAMN04488514_111120</name>
</gene>
<protein>
    <submittedName>
        <fullName evidence="1">Starch-binding associating with outer membrane</fullName>
    </submittedName>
</protein>
<dbReference type="OrthoDB" id="725917at2"/>
<evidence type="ECO:0000313" key="1">
    <source>
        <dbReference type="EMBL" id="SDM61889.1"/>
    </source>
</evidence>
<dbReference type="SUPFAM" id="SSF48452">
    <property type="entry name" value="TPR-like"/>
    <property type="match status" value="1"/>
</dbReference>
<dbReference type="InterPro" id="IPR041662">
    <property type="entry name" value="SusD-like_2"/>
</dbReference>
<dbReference type="Gene3D" id="1.25.40.390">
    <property type="match status" value="1"/>
</dbReference>
<reference evidence="1 2" key="1">
    <citation type="submission" date="2016-10" db="EMBL/GenBank/DDBJ databases">
        <authorList>
            <person name="de Groot N.N."/>
        </authorList>
    </citation>
    <scope>NUCLEOTIDE SEQUENCE [LARGE SCALE GENOMIC DNA]</scope>
    <source>
        <strain evidence="1 2">DSM 19886</strain>
    </source>
</reference>
<dbReference type="Proteomes" id="UP000199440">
    <property type="component" value="Unassembled WGS sequence"/>
</dbReference>
<dbReference type="STRING" id="192904.SAMN04488514_111120"/>
<proteinExistence type="predicted"/>
<dbReference type="Pfam" id="PF12771">
    <property type="entry name" value="SusD-like_2"/>
    <property type="match status" value="1"/>
</dbReference>